<organism evidence="1 2">
    <name type="scientific">Nitzschia inconspicua</name>
    <dbReference type="NCBI Taxonomy" id="303405"/>
    <lineage>
        <taxon>Eukaryota</taxon>
        <taxon>Sar</taxon>
        <taxon>Stramenopiles</taxon>
        <taxon>Ochrophyta</taxon>
        <taxon>Bacillariophyta</taxon>
        <taxon>Bacillariophyceae</taxon>
        <taxon>Bacillariophycidae</taxon>
        <taxon>Bacillariales</taxon>
        <taxon>Bacillariaceae</taxon>
        <taxon>Nitzschia</taxon>
    </lineage>
</organism>
<dbReference type="EMBL" id="JAGRRH010000025">
    <property type="protein sequence ID" value="KAG7342024.1"/>
    <property type="molecule type" value="Genomic_DNA"/>
</dbReference>
<gene>
    <name evidence="1" type="ORF">IV203_007116</name>
</gene>
<keyword evidence="2" id="KW-1185">Reference proteome</keyword>
<protein>
    <submittedName>
        <fullName evidence="1">Uncharacterized protein</fullName>
    </submittedName>
</protein>
<dbReference type="Proteomes" id="UP000693970">
    <property type="component" value="Unassembled WGS sequence"/>
</dbReference>
<sequence>MQSRRIRDWSSVRLYANSTTTRGTHPRNAVSQANNYKSFSRYVPGNNIHGGHHSEAYLENAFRGEAQLFEEPYQSYSTTCSLNRRREMSAPRNLFPSNDESCFSRPFEATQDCHDRTSNGSRGHVSSREYRAGDYNTTAMPFASRLHAAREYNDEENSFRESQDKVVMHGVPRFSHQKAEKENDFVFRRQYNDEDCPFGKATSKNFLGNQSIPGGFYESHDPFVQDSLGYDKYLPTRALDLPSPSGPPQIDEGDWPLDPLQGLFGQEEFREKQHDIFSENQTDRPSQTSGFQFDMSSSDVAAPLGMLPSTSCGLKRFQKRKSMSPRDDGPLCTGRVKTKHISQEMEDCHHTLGRGGCKLNNDAFDTAQVHDPDTRSPFSPQSILKGPDSPLSLHFYNEGKRVDISGQQLNNHLPTLISIPKEGQYDNIPPPEFLF</sequence>
<accession>A0A9K3KEV7</accession>
<dbReference type="AlphaFoldDB" id="A0A9K3KEV7"/>
<evidence type="ECO:0000313" key="1">
    <source>
        <dbReference type="EMBL" id="KAG7342024.1"/>
    </source>
</evidence>
<comment type="caution">
    <text evidence="1">The sequence shown here is derived from an EMBL/GenBank/DDBJ whole genome shotgun (WGS) entry which is preliminary data.</text>
</comment>
<proteinExistence type="predicted"/>
<reference evidence="1" key="2">
    <citation type="submission" date="2021-04" db="EMBL/GenBank/DDBJ databases">
        <authorList>
            <person name="Podell S."/>
        </authorList>
    </citation>
    <scope>NUCLEOTIDE SEQUENCE</scope>
    <source>
        <strain evidence="1">Hildebrandi</strain>
    </source>
</reference>
<name>A0A9K3KEV7_9STRA</name>
<evidence type="ECO:0000313" key="2">
    <source>
        <dbReference type="Proteomes" id="UP000693970"/>
    </source>
</evidence>
<reference evidence="1" key="1">
    <citation type="journal article" date="2021" name="Sci. Rep.">
        <title>Diploid genomic architecture of Nitzschia inconspicua, an elite biomass production diatom.</title>
        <authorList>
            <person name="Oliver A."/>
            <person name="Podell S."/>
            <person name="Pinowska A."/>
            <person name="Traller J.C."/>
            <person name="Smith S.R."/>
            <person name="McClure R."/>
            <person name="Beliaev A."/>
            <person name="Bohutskyi P."/>
            <person name="Hill E.A."/>
            <person name="Rabines A."/>
            <person name="Zheng H."/>
            <person name="Allen L.Z."/>
            <person name="Kuo A."/>
            <person name="Grigoriev I.V."/>
            <person name="Allen A.E."/>
            <person name="Hazlebeck D."/>
            <person name="Allen E.E."/>
        </authorList>
    </citation>
    <scope>NUCLEOTIDE SEQUENCE</scope>
    <source>
        <strain evidence="1">Hildebrandi</strain>
    </source>
</reference>